<feature type="region of interest" description="Disordered" evidence="1">
    <location>
        <begin position="282"/>
        <end position="340"/>
    </location>
</feature>
<feature type="compositionally biased region" description="Polar residues" evidence="1">
    <location>
        <begin position="297"/>
        <end position="308"/>
    </location>
</feature>
<dbReference type="Proteomes" id="UP000030665">
    <property type="component" value="Unassembled WGS sequence"/>
</dbReference>
<feature type="compositionally biased region" description="Basic and acidic residues" evidence="1">
    <location>
        <begin position="282"/>
        <end position="296"/>
    </location>
</feature>
<name>A0A077ZD43_TRITR</name>
<evidence type="ECO:0000259" key="2">
    <source>
        <dbReference type="PROSITE" id="PS51390"/>
    </source>
</evidence>
<dbReference type="SUPFAM" id="SSF57256">
    <property type="entry name" value="Elafin-like"/>
    <property type="match status" value="1"/>
</dbReference>
<evidence type="ECO:0000313" key="3">
    <source>
        <dbReference type="EMBL" id="CDW58272.1"/>
    </source>
</evidence>
<proteinExistence type="predicted"/>
<dbReference type="SMART" id="SM00217">
    <property type="entry name" value="WAP"/>
    <property type="match status" value="1"/>
</dbReference>
<accession>A0A077ZD43</accession>
<dbReference type="GO" id="GO:0030414">
    <property type="term" value="F:peptidase inhibitor activity"/>
    <property type="evidence" value="ECO:0007669"/>
    <property type="project" value="InterPro"/>
</dbReference>
<dbReference type="Gene3D" id="4.10.75.10">
    <property type="entry name" value="Elafin-like"/>
    <property type="match status" value="1"/>
</dbReference>
<dbReference type="EMBL" id="HG806299">
    <property type="protein sequence ID" value="CDW58272.1"/>
    <property type="molecule type" value="Genomic_DNA"/>
</dbReference>
<feature type="compositionally biased region" description="Basic and acidic residues" evidence="1">
    <location>
        <begin position="314"/>
        <end position="326"/>
    </location>
</feature>
<evidence type="ECO:0000256" key="1">
    <source>
        <dbReference type="SAM" id="MobiDB-lite"/>
    </source>
</evidence>
<feature type="domain" description="WAP" evidence="2">
    <location>
        <begin position="38"/>
        <end position="83"/>
    </location>
</feature>
<organism evidence="3 4">
    <name type="scientific">Trichuris trichiura</name>
    <name type="common">Whipworm</name>
    <name type="synonym">Trichocephalus trichiurus</name>
    <dbReference type="NCBI Taxonomy" id="36087"/>
    <lineage>
        <taxon>Eukaryota</taxon>
        <taxon>Metazoa</taxon>
        <taxon>Ecdysozoa</taxon>
        <taxon>Nematoda</taxon>
        <taxon>Enoplea</taxon>
        <taxon>Dorylaimia</taxon>
        <taxon>Trichinellida</taxon>
        <taxon>Trichuridae</taxon>
        <taxon>Trichuris</taxon>
    </lineage>
</organism>
<dbReference type="AlphaFoldDB" id="A0A077ZD43"/>
<dbReference type="PROSITE" id="PS51390">
    <property type="entry name" value="WAP"/>
    <property type="match status" value="1"/>
</dbReference>
<protein>
    <submittedName>
        <fullName evidence="3">WAP domain containing protein, SLPI-like</fullName>
    </submittedName>
</protein>
<evidence type="ECO:0000313" key="4">
    <source>
        <dbReference type="Proteomes" id="UP000030665"/>
    </source>
</evidence>
<dbReference type="InterPro" id="IPR036645">
    <property type="entry name" value="Elafin-like_sf"/>
</dbReference>
<feature type="compositionally biased region" description="Basic and acidic residues" evidence="1">
    <location>
        <begin position="181"/>
        <end position="193"/>
    </location>
</feature>
<dbReference type="Pfam" id="PF00095">
    <property type="entry name" value="WAP"/>
    <property type="match status" value="1"/>
</dbReference>
<keyword evidence="4" id="KW-1185">Reference proteome</keyword>
<feature type="compositionally biased region" description="Basic residues" evidence="1">
    <location>
        <begin position="329"/>
        <end position="340"/>
    </location>
</feature>
<reference evidence="3" key="1">
    <citation type="submission" date="2014-01" db="EMBL/GenBank/DDBJ databases">
        <authorList>
            <person name="Aslett M."/>
        </authorList>
    </citation>
    <scope>NUCLEOTIDE SEQUENCE</scope>
</reference>
<dbReference type="InterPro" id="IPR008197">
    <property type="entry name" value="WAP_dom"/>
</dbReference>
<dbReference type="GO" id="GO:0005576">
    <property type="term" value="C:extracellular region"/>
    <property type="evidence" value="ECO:0007669"/>
    <property type="project" value="InterPro"/>
</dbReference>
<sequence length="340" mass="36944">MLTAEERKIPVNCKADQDCPAKGLCCEQRCIAKGVAAPKAKEGFCPSTTRLNVTVRECENDKNCPAKEKCCHFRSLITCVIPKARMADDRGDADALPAGLLKDTERVEESSLLIVQELKKVQPLFGGFTVGSGNSFTKKHDDSGKKVSRNCAPVAAIGHIFSVTHSGGAERLAKSQANEKANMKEDSSGKKCDQTAQMTAKRKSSTIGEEPSKTLAQIATKKGIPIESLHKVELVDVDLPPGCEEVTIPKYFTGDLNPGMSKEQITQQHKELVKNFEKLLKEAEPPKPKAEKKSKSDSSIVSTGSEASLPSADKIAKQLERKEPPKKPPTVKKGRLSFFN</sequence>
<feature type="region of interest" description="Disordered" evidence="1">
    <location>
        <begin position="175"/>
        <end position="212"/>
    </location>
</feature>
<dbReference type="OrthoDB" id="4473401at2759"/>
<gene>
    <name evidence="3" type="ORF">TTRE_0000657901</name>
</gene>
<reference evidence="3" key="2">
    <citation type="submission" date="2014-03" db="EMBL/GenBank/DDBJ databases">
        <title>The whipworm genome and dual-species transcriptomics of an intimate host-pathogen interaction.</title>
        <authorList>
            <person name="Foth B.J."/>
            <person name="Tsai I.J."/>
            <person name="Reid A.J."/>
            <person name="Bancroft A.J."/>
            <person name="Nichol S."/>
            <person name="Tracey A."/>
            <person name="Holroyd N."/>
            <person name="Cotton J.A."/>
            <person name="Stanley E.J."/>
            <person name="Zarowiecki M."/>
            <person name="Liu J.Z."/>
            <person name="Huckvale T."/>
            <person name="Cooper P.J."/>
            <person name="Grencis R.K."/>
            <person name="Berriman M."/>
        </authorList>
    </citation>
    <scope>NUCLEOTIDE SEQUENCE [LARGE SCALE GENOMIC DNA]</scope>
</reference>